<keyword evidence="1" id="KW-0175">Coiled coil</keyword>
<dbReference type="EMBL" id="JAEHFJ010000004">
    <property type="protein sequence ID" value="MBJ2174471.1"/>
    <property type="molecule type" value="Genomic_DNA"/>
</dbReference>
<proteinExistence type="predicted"/>
<organism evidence="2 3">
    <name type="scientific">Aureibaculum flavum</name>
    <dbReference type="NCBI Taxonomy" id="2795986"/>
    <lineage>
        <taxon>Bacteria</taxon>
        <taxon>Pseudomonadati</taxon>
        <taxon>Bacteroidota</taxon>
        <taxon>Flavobacteriia</taxon>
        <taxon>Flavobacteriales</taxon>
        <taxon>Flavobacteriaceae</taxon>
        <taxon>Aureibaculum</taxon>
    </lineage>
</organism>
<protein>
    <submittedName>
        <fullName evidence="2">DUF2130 domain-containing protein</fullName>
    </submittedName>
</protein>
<feature type="coiled-coil region" evidence="1">
    <location>
        <begin position="24"/>
        <end position="193"/>
    </location>
</feature>
<comment type="caution">
    <text evidence="2">The sequence shown here is derived from an EMBL/GenBank/DDBJ whole genome shotgun (WGS) entry which is preliminary data.</text>
</comment>
<evidence type="ECO:0000313" key="3">
    <source>
        <dbReference type="Proteomes" id="UP000623301"/>
    </source>
</evidence>
<dbReference type="InterPro" id="IPR019219">
    <property type="entry name" value="DUF2130"/>
</dbReference>
<gene>
    <name evidence="2" type="ORF">JBL43_09500</name>
</gene>
<dbReference type="RefSeq" id="WP_198841215.1">
    <property type="nucleotide sequence ID" value="NZ_JAEHFJ010000004.1"/>
</dbReference>
<evidence type="ECO:0000256" key="1">
    <source>
        <dbReference type="SAM" id="Coils"/>
    </source>
</evidence>
<name>A0ABS0WRC1_9FLAO</name>
<dbReference type="Pfam" id="PF09903">
    <property type="entry name" value="DUF2130"/>
    <property type="match status" value="1"/>
</dbReference>
<evidence type="ECO:0000313" key="2">
    <source>
        <dbReference type="EMBL" id="MBJ2174471.1"/>
    </source>
</evidence>
<accession>A0ABS0WRC1</accession>
<keyword evidence="3" id="KW-1185">Reference proteome</keyword>
<dbReference type="Proteomes" id="UP000623301">
    <property type="component" value="Unassembled WGS sequence"/>
</dbReference>
<sequence>MKNETQIKCPNCGTSIDVQDILSHQLEEEIKQKYQSQIAEEKKKYEREQDKLKQEKLDFEQKKRKENQLFQERLENQLKADKKEIEAKLKLKLKEEQSEQFDALQKELNEKSEQVKELNRSKAEIEKLKREKGELKEAAEAEAQKKLNEILIGEKEKIKKFEEDKNELRFKEMQKQLEDQKKLTEEMKRKQEQGSMQLQGEVQELAIEEWLASKFPLDTIEEIKKGARGGDCIQIVHSRTEQNCGTIYYESKRTKDFQPSWIEKFKADIRDRGANIGVLVTEVMPSDMDRMGLKDGIWICNYDEFKGLCTVLREGILQVNNAIISQENKGDKMDLLYDYLTSSTFRMQIEAIVEGFTQMKSDLDSEKRSMQRIWKQREKQIEKVVTNTIDMYGSIKGIAGNAIQSVKALELPEGDDELDL</sequence>
<reference evidence="2 3" key="1">
    <citation type="submission" date="2020-12" db="EMBL/GenBank/DDBJ databases">
        <title>Aureibaculum luteum sp. nov. and Aureibaculum flavum sp. nov., novel members of the family Flavobacteriaceae isolated from Antarctic intertidal sediments.</title>
        <authorList>
            <person name="He X."/>
            <person name="Zhang X."/>
        </authorList>
    </citation>
    <scope>NUCLEOTIDE SEQUENCE [LARGE SCALE GENOMIC DNA]</scope>
    <source>
        <strain evidence="2 3">A20</strain>
    </source>
</reference>